<reference evidence="2" key="1">
    <citation type="submission" date="2019-10" db="EMBL/GenBank/DDBJ databases">
        <title>Conservation and host-specific expression of non-tandemly repeated heterogenous ribosome RNA gene in arbuscular mycorrhizal fungi.</title>
        <authorList>
            <person name="Maeda T."/>
            <person name="Kobayashi Y."/>
            <person name="Nakagawa T."/>
            <person name="Ezawa T."/>
            <person name="Yamaguchi K."/>
            <person name="Bino T."/>
            <person name="Nishimoto Y."/>
            <person name="Shigenobu S."/>
            <person name="Kawaguchi M."/>
        </authorList>
    </citation>
    <scope>NUCLEOTIDE SEQUENCE</scope>
    <source>
        <strain evidence="2">HR1</strain>
    </source>
</reference>
<organism evidence="2 3">
    <name type="scientific">Rhizophagus clarus</name>
    <dbReference type="NCBI Taxonomy" id="94130"/>
    <lineage>
        <taxon>Eukaryota</taxon>
        <taxon>Fungi</taxon>
        <taxon>Fungi incertae sedis</taxon>
        <taxon>Mucoromycota</taxon>
        <taxon>Glomeromycotina</taxon>
        <taxon>Glomeromycetes</taxon>
        <taxon>Glomerales</taxon>
        <taxon>Glomeraceae</taxon>
        <taxon>Rhizophagus</taxon>
    </lineage>
</organism>
<dbReference type="Proteomes" id="UP000615446">
    <property type="component" value="Unassembled WGS sequence"/>
</dbReference>
<protein>
    <submittedName>
        <fullName evidence="2">Uncharacterized protein</fullName>
    </submittedName>
</protein>
<keyword evidence="1" id="KW-0812">Transmembrane</keyword>
<evidence type="ECO:0000256" key="1">
    <source>
        <dbReference type="SAM" id="Phobius"/>
    </source>
</evidence>
<dbReference type="AlphaFoldDB" id="A0A8H3QFS3"/>
<gene>
    <name evidence="2" type="ORF">RCL2_000479300</name>
</gene>
<evidence type="ECO:0000313" key="2">
    <source>
        <dbReference type="EMBL" id="GES77422.1"/>
    </source>
</evidence>
<proteinExistence type="predicted"/>
<evidence type="ECO:0000313" key="3">
    <source>
        <dbReference type="Proteomes" id="UP000615446"/>
    </source>
</evidence>
<dbReference type="EMBL" id="BLAL01000030">
    <property type="protein sequence ID" value="GES77422.1"/>
    <property type="molecule type" value="Genomic_DNA"/>
</dbReference>
<dbReference type="OrthoDB" id="2381513at2759"/>
<feature type="transmembrane region" description="Helical" evidence="1">
    <location>
        <begin position="7"/>
        <end position="28"/>
    </location>
</feature>
<comment type="caution">
    <text evidence="2">The sequence shown here is derived from an EMBL/GenBank/DDBJ whole genome shotgun (WGS) entry which is preliminary data.</text>
</comment>
<accession>A0A8H3QFS3</accession>
<name>A0A8H3QFS3_9GLOM</name>
<keyword evidence="1" id="KW-0472">Membrane</keyword>
<sequence>MIFEKSALVKTFVFLVLDTIFVVFLVNFDSTGVKTQDTRSQEVYNARVGFQQYQTNYNTNKIAAAGTEQYQDYDLVDVKQYQRIHVLQYSIRGKLIGEYEEERLAEYQYQLEIDICNQLEYSSKYENNELKFN</sequence>
<keyword evidence="1" id="KW-1133">Transmembrane helix</keyword>